<keyword evidence="2" id="KW-1185">Reference proteome</keyword>
<gene>
    <name evidence="1" type="ORF">Tco_0656844</name>
</gene>
<accession>A0ABQ4XAL2</accession>
<reference evidence="1" key="1">
    <citation type="journal article" date="2022" name="Int. J. Mol. Sci.">
        <title>Draft Genome of Tanacetum Coccineum: Genomic Comparison of Closely Related Tanacetum-Family Plants.</title>
        <authorList>
            <person name="Yamashiro T."/>
            <person name="Shiraishi A."/>
            <person name="Nakayama K."/>
            <person name="Satake H."/>
        </authorList>
    </citation>
    <scope>NUCLEOTIDE SEQUENCE</scope>
</reference>
<sequence length="113" mass="12786">MLSATLKLLSSIEDSHHGPSDAMHSPPKPFKVDPYGFEDLYKDGVEVPDSNCCSRQVKIHSRMLILDRQIDKVLKLETSRKVTIKAFKDQEKYEHVCPKVTSAQDGQCLQVDN</sequence>
<comment type="caution">
    <text evidence="1">The sequence shown here is derived from an EMBL/GenBank/DDBJ whole genome shotgun (WGS) entry which is preliminary data.</text>
</comment>
<reference evidence="1" key="2">
    <citation type="submission" date="2022-01" db="EMBL/GenBank/DDBJ databases">
        <authorList>
            <person name="Yamashiro T."/>
            <person name="Shiraishi A."/>
            <person name="Satake H."/>
            <person name="Nakayama K."/>
        </authorList>
    </citation>
    <scope>NUCLEOTIDE SEQUENCE</scope>
</reference>
<name>A0ABQ4XAL2_9ASTR</name>
<dbReference type="Proteomes" id="UP001151760">
    <property type="component" value="Unassembled WGS sequence"/>
</dbReference>
<dbReference type="EMBL" id="BQNB010009334">
    <property type="protein sequence ID" value="GJS62060.1"/>
    <property type="molecule type" value="Genomic_DNA"/>
</dbReference>
<organism evidence="1 2">
    <name type="scientific">Tanacetum coccineum</name>
    <dbReference type="NCBI Taxonomy" id="301880"/>
    <lineage>
        <taxon>Eukaryota</taxon>
        <taxon>Viridiplantae</taxon>
        <taxon>Streptophyta</taxon>
        <taxon>Embryophyta</taxon>
        <taxon>Tracheophyta</taxon>
        <taxon>Spermatophyta</taxon>
        <taxon>Magnoliopsida</taxon>
        <taxon>eudicotyledons</taxon>
        <taxon>Gunneridae</taxon>
        <taxon>Pentapetalae</taxon>
        <taxon>asterids</taxon>
        <taxon>campanulids</taxon>
        <taxon>Asterales</taxon>
        <taxon>Asteraceae</taxon>
        <taxon>Asteroideae</taxon>
        <taxon>Anthemideae</taxon>
        <taxon>Anthemidinae</taxon>
        <taxon>Tanacetum</taxon>
    </lineage>
</organism>
<evidence type="ECO:0000313" key="1">
    <source>
        <dbReference type="EMBL" id="GJS62060.1"/>
    </source>
</evidence>
<proteinExistence type="predicted"/>
<protein>
    <submittedName>
        <fullName evidence="1">Uncharacterized protein</fullName>
    </submittedName>
</protein>
<evidence type="ECO:0000313" key="2">
    <source>
        <dbReference type="Proteomes" id="UP001151760"/>
    </source>
</evidence>